<gene>
    <name evidence="3" type="primary">prnpb</name>
</gene>
<keyword evidence="2" id="KW-0732">Signal</keyword>
<name>A0A9Q9WRN1_CYPCA</name>
<dbReference type="GeneID" id="122138680"/>
<dbReference type="KEGG" id="ccar:122138680"/>
<feature type="region of interest" description="Disordered" evidence="1">
    <location>
        <begin position="33"/>
        <end position="380"/>
    </location>
</feature>
<protein>
    <submittedName>
        <fullName evidence="3">Prion protein b</fullName>
    </submittedName>
</protein>
<feature type="compositionally biased region" description="Low complexity" evidence="1">
    <location>
        <begin position="33"/>
        <end position="53"/>
    </location>
</feature>
<feature type="region of interest" description="Disordered" evidence="1">
    <location>
        <begin position="481"/>
        <end position="511"/>
    </location>
</feature>
<proteinExistence type="predicted"/>
<keyword evidence="3" id="KW-0640">Prion</keyword>
<evidence type="ECO:0000256" key="2">
    <source>
        <dbReference type="SAM" id="SignalP"/>
    </source>
</evidence>
<dbReference type="Proteomes" id="UP001155660">
    <property type="component" value="Chromosome B10"/>
</dbReference>
<dbReference type="AlphaFoldDB" id="A0A9Q9WRN1"/>
<feature type="compositionally biased region" description="Gly residues" evidence="1">
    <location>
        <begin position="370"/>
        <end position="380"/>
    </location>
</feature>
<feature type="compositionally biased region" description="Polar residues" evidence="1">
    <location>
        <begin position="54"/>
        <end position="100"/>
    </location>
</feature>
<evidence type="ECO:0000313" key="3">
    <source>
        <dbReference type="RefSeq" id="XP_042588327.1"/>
    </source>
</evidence>
<dbReference type="RefSeq" id="XP_042588327.1">
    <property type="nucleotide sequence ID" value="XM_042732393.1"/>
</dbReference>
<feature type="compositionally biased region" description="Basic and acidic residues" evidence="1">
    <location>
        <begin position="482"/>
        <end position="491"/>
    </location>
</feature>
<reference evidence="3" key="1">
    <citation type="submission" date="2025-08" db="UniProtKB">
        <authorList>
            <consortium name="RefSeq"/>
        </authorList>
    </citation>
    <scope>IDENTIFICATION</scope>
    <source>
        <tissue evidence="3">Muscle</tissue>
    </source>
</reference>
<keyword evidence="3" id="KW-0034">Amyloid</keyword>
<organism evidence="3">
    <name type="scientific">Cyprinus carpio</name>
    <name type="common">Common carp</name>
    <dbReference type="NCBI Taxonomy" id="7962"/>
    <lineage>
        <taxon>Eukaryota</taxon>
        <taxon>Metazoa</taxon>
        <taxon>Chordata</taxon>
        <taxon>Craniata</taxon>
        <taxon>Vertebrata</taxon>
        <taxon>Euteleostomi</taxon>
        <taxon>Actinopterygii</taxon>
        <taxon>Neopterygii</taxon>
        <taxon>Teleostei</taxon>
        <taxon>Ostariophysi</taxon>
        <taxon>Cypriniformes</taxon>
        <taxon>Cyprinidae</taxon>
        <taxon>Cyprininae</taxon>
        <taxon>Cyprinus</taxon>
    </lineage>
</organism>
<dbReference type="OrthoDB" id="7617494at2759"/>
<feature type="compositionally biased region" description="Polar residues" evidence="1">
    <location>
        <begin position="496"/>
        <end position="511"/>
    </location>
</feature>
<feature type="signal peptide" evidence="2">
    <location>
        <begin position="1"/>
        <end position="35"/>
    </location>
</feature>
<evidence type="ECO:0000256" key="1">
    <source>
        <dbReference type="SAM" id="MobiDB-lite"/>
    </source>
</evidence>
<accession>A0A9Q9WRN1</accession>
<sequence length="654" mass="67390">MCSSIATSLWTKMGQLCKLALLVLVLMAVLHNSSGGKTGGKSTPSKKPSNKPSQGTKTQSNYPRQPSNPAAGSNPGYPNQQHPGRDTSGSYPSAGGTPNQYPGRGGSSPGGYPKQNPGVGSYPAGGSYPSAGGNPNQYPVRGGSSPGGYPNQNPGAGSYPAGGSYPSAGGNPNQYPARGGSSPGGYPNQYPGAGSYPAGGSYPSAGGNPNQYPARGGSSPGGYPNQNPVAGSYPAGGSYPSAGGNPNQYPARGGSSPGGYPNQNPGAGSYPAGGSYPSAGGNPNQYPGRGGSSPGGYPNQNPGAGTYPAGGSYPSAGGYPNPGRGGVNPGGYPNQIPAGGGYSNQYPGRSGYSPGGYPAGGSYPVRTAGQPGGYPGGHPSIGGGYPNWNPNNRILSPRYGGSFGGGRFGTGGSPFSNTVKSMGYGPSAKSKGFAKKAMLAAGIGAVAGMAVGYGIGNFPRPNFQFRSPQEERQYNHYMYSRQETHSKDRNNKGGPNYTSKQPSQAHEPNPQSYEQYMSTCMKQKDLLKEQNTTDSADRKNIQRAEPLTDIAAVNDTTFPMTVSDYPKAAAVREDDDDTVSIMQIGYPALIEQMKSRKCVELYLVYSGSFTEKQKEHNKDTKGRKIFRPSNNHNGHRVSGVLLLLTTFFMLLSGP</sequence>
<feature type="chain" id="PRO_5040446923" evidence="2">
    <location>
        <begin position="36"/>
        <end position="654"/>
    </location>
</feature>